<sequence>MNGTGQVCCTSGSLSIWHMGADFSKSFTQSACLPGSIDHGVTRPVQRPTSGNTCYSYVHVTSFTARSNNACKKGCYGRLENPNVTGKGILSSGVRVMCSPVRGVPSSNEECGRDQKKEAAVMKDGAIVIRDDLDVLLQVLPKVLREKLFTHSRREELLEVVLDLGRRPEARFLGDGGGEYLQTEEITSEDLQAAQAAVGEFGSDNRAGIEGTLHRISAIRSRKGRVVGLTCRVGRTVTGHVDMIHDLLYFGQSILFLGRPGVGKTTVIREIARVLADELRKRVVIVDTSNEIGGDGDVPHPAIGGARRMQVPDPSMQHKVMVEAVENHMPEVVIVDEIGTEAEAHACRTIAERGVMLVGTAHGQMLENIIKNPTLCDLVGGIQTVTLGDDEARARGTKKSVLERKAPPTFPLLIEIRERRCWIAHQTDKSVDCLLQGRRPMVEFRTRDDQFQVIIERKSYDNVGGAMLDGDYENNLGVMPVGGLRTSGDDFHDNWFSKLGYIPDKDAIAFSYIGKRGVLDNDEDEAYGYGSSSSGKRGSKRGPRGVRPR</sequence>
<accession>A0ACC2DMP7</accession>
<keyword evidence="2" id="KW-1185">Reference proteome</keyword>
<dbReference type="Proteomes" id="UP001162992">
    <property type="component" value="Chromosome 5"/>
</dbReference>
<name>A0ACC2DMP7_DIPCM</name>
<evidence type="ECO:0000313" key="2">
    <source>
        <dbReference type="Proteomes" id="UP001162992"/>
    </source>
</evidence>
<reference evidence="2" key="1">
    <citation type="journal article" date="2024" name="Proc. Natl. Acad. Sci. U.S.A.">
        <title>Extraordinary preservation of gene collinearity over three hundred million years revealed in homosporous lycophytes.</title>
        <authorList>
            <person name="Li C."/>
            <person name="Wickell D."/>
            <person name="Kuo L.Y."/>
            <person name="Chen X."/>
            <person name="Nie B."/>
            <person name="Liao X."/>
            <person name="Peng D."/>
            <person name="Ji J."/>
            <person name="Jenkins J."/>
            <person name="Williams M."/>
            <person name="Shu S."/>
            <person name="Plott C."/>
            <person name="Barry K."/>
            <person name="Rajasekar S."/>
            <person name="Grimwood J."/>
            <person name="Han X."/>
            <person name="Sun S."/>
            <person name="Hou Z."/>
            <person name="He W."/>
            <person name="Dai G."/>
            <person name="Sun C."/>
            <person name="Schmutz J."/>
            <person name="Leebens-Mack J.H."/>
            <person name="Li F.W."/>
            <person name="Wang L."/>
        </authorList>
    </citation>
    <scope>NUCLEOTIDE SEQUENCE [LARGE SCALE GENOMIC DNA]</scope>
    <source>
        <strain evidence="2">cv. PW_Plant_1</strain>
    </source>
</reference>
<comment type="caution">
    <text evidence="1">The sequence shown here is derived from an EMBL/GenBank/DDBJ whole genome shotgun (WGS) entry which is preliminary data.</text>
</comment>
<proteinExistence type="predicted"/>
<organism evidence="1 2">
    <name type="scientific">Diphasiastrum complanatum</name>
    <name type="common">Issler's clubmoss</name>
    <name type="synonym">Lycopodium complanatum</name>
    <dbReference type="NCBI Taxonomy" id="34168"/>
    <lineage>
        <taxon>Eukaryota</taxon>
        <taxon>Viridiplantae</taxon>
        <taxon>Streptophyta</taxon>
        <taxon>Embryophyta</taxon>
        <taxon>Tracheophyta</taxon>
        <taxon>Lycopodiopsida</taxon>
        <taxon>Lycopodiales</taxon>
        <taxon>Lycopodiaceae</taxon>
        <taxon>Lycopodioideae</taxon>
        <taxon>Diphasiastrum</taxon>
    </lineage>
</organism>
<evidence type="ECO:0000313" key="1">
    <source>
        <dbReference type="EMBL" id="KAJ7555566.1"/>
    </source>
</evidence>
<protein>
    <submittedName>
        <fullName evidence="1">Uncharacterized protein</fullName>
    </submittedName>
</protein>
<dbReference type="EMBL" id="CM055096">
    <property type="protein sequence ID" value="KAJ7555566.1"/>
    <property type="molecule type" value="Genomic_DNA"/>
</dbReference>
<gene>
    <name evidence="1" type="ORF">O6H91_05G044700</name>
</gene>